<name>A0A210PI51_MIZYE</name>
<organism evidence="2 3">
    <name type="scientific">Mizuhopecten yessoensis</name>
    <name type="common">Japanese scallop</name>
    <name type="synonym">Patinopecten yessoensis</name>
    <dbReference type="NCBI Taxonomy" id="6573"/>
    <lineage>
        <taxon>Eukaryota</taxon>
        <taxon>Metazoa</taxon>
        <taxon>Spiralia</taxon>
        <taxon>Lophotrochozoa</taxon>
        <taxon>Mollusca</taxon>
        <taxon>Bivalvia</taxon>
        <taxon>Autobranchia</taxon>
        <taxon>Pteriomorphia</taxon>
        <taxon>Pectinida</taxon>
        <taxon>Pectinoidea</taxon>
        <taxon>Pectinidae</taxon>
        <taxon>Mizuhopecten</taxon>
    </lineage>
</organism>
<dbReference type="AlphaFoldDB" id="A0A210PI51"/>
<feature type="region of interest" description="Disordered" evidence="1">
    <location>
        <begin position="117"/>
        <end position="267"/>
    </location>
</feature>
<feature type="compositionally biased region" description="Polar residues" evidence="1">
    <location>
        <begin position="236"/>
        <end position="267"/>
    </location>
</feature>
<feature type="compositionally biased region" description="Basic and acidic residues" evidence="1">
    <location>
        <begin position="128"/>
        <end position="145"/>
    </location>
</feature>
<dbReference type="Pfam" id="PF17690">
    <property type="entry name" value="DUF5537"/>
    <property type="match status" value="1"/>
</dbReference>
<protein>
    <submittedName>
        <fullName evidence="2">Uncharacterized protein</fullName>
    </submittedName>
</protein>
<evidence type="ECO:0000256" key="1">
    <source>
        <dbReference type="SAM" id="MobiDB-lite"/>
    </source>
</evidence>
<keyword evidence="3" id="KW-1185">Reference proteome</keyword>
<gene>
    <name evidence="2" type="ORF">KP79_PYT09029</name>
</gene>
<dbReference type="Proteomes" id="UP000242188">
    <property type="component" value="Unassembled WGS sequence"/>
</dbReference>
<dbReference type="EMBL" id="NEDP02076665">
    <property type="protein sequence ID" value="OWF36174.1"/>
    <property type="molecule type" value="Genomic_DNA"/>
</dbReference>
<reference evidence="2 3" key="1">
    <citation type="journal article" date="2017" name="Nat. Ecol. Evol.">
        <title>Scallop genome provides insights into evolution of bilaterian karyotype and development.</title>
        <authorList>
            <person name="Wang S."/>
            <person name="Zhang J."/>
            <person name="Jiao W."/>
            <person name="Li J."/>
            <person name="Xun X."/>
            <person name="Sun Y."/>
            <person name="Guo X."/>
            <person name="Huan P."/>
            <person name="Dong B."/>
            <person name="Zhang L."/>
            <person name="Hu X."/>
            <person name="Sun X."/>
            <person name="Wang J."/>
            <person name="Zhao C."/>
            <person name="Wang Y."/>
            <person name="Wang D."/>
            <person name="Huang X."/>
            <person name="Wang R."/>
            <person name="Lv J."/>
            <person name="Li Y."/>
            <person name="Zhang Z."/>
            <person name="Liu B."/>
            <person name="Lu W."/>
            <person name="Hui Y."/>
            <person name="Liang J."/>
            <person name="Zhou Z."/>
            <person name="Hou R."/>
            <person name="Li X."/>
            <person name="Liu Y."/>
            <person name="Li H."/>
            <person name="Ning X."/>
            <person name="Lin Y."/>
            <person name="Zhao L."/>
            <person name="Xing Q."/>
            <person name="Dou J."/>
            <person name="Li Y."/>
            <person name="Mao J."/>
            <person name="Guo H."/>
            <person name="Dou H."/>
            <person name="Li T."/>
            <person name="Mu C."/>
            <person name="Jiang W."/>
            <person name="Fu Q."/>
            <person name="Fu X."/>
            <person name="Miao Y."/>
            <person name="Liu J."/>
            <person name="Yu Q."/>
            <person name="Li R."/>
            <person name="Liao H."/>
            <person name="Li X."/>
            <person name="Kong Y."/>
            <person name="Jiang Z."/>
            <person name="Chourrout D."/>
            <person name="Li R."/>
            <person name="Bao Z."/>
        </authorList>
    </citation>
    <scope>NUCLEOTIDE SEQUENCE [LARGE SCALE GENOMIC DNA]</scope>
    <source>
        <strain evidence="2 3">PY_sf001</strain>
    </source>
</reference>
<evidence type="ECO:0000313" key="3">
    <source>
        <dbReference type="Proteomes" id="UP000242188"/>
    </source>
</evidence>
<comment type="caution">
    <text evidence="2">The sequence shown here is derived from an EMBL/GenBank/DDBJ whole genome shotgun (WGS) entry which is preliminary data.</text>
</comment>
<feature type="region of interest" description="Disordered" evidence="1">
    <location>
        <begin position="282"/>
        <end position="301"/>
    </location>
</feature>
<evidence type="ECO:0000313" key="2">
    <source>
        <dbReference type="EMBL" id="OWF36174.1"/>
    </source>
</evidence>
<dbReference type="OrthoDB" id="9888309at2759"/>
<sequence length="344" mass="37925">MEKADMHWKCYQEDLVLHSQLGRYDLLRSTSDTPRVSTAGRHPDQCGCGLPNTKYCMLNVQPLFTSVGPQRHGSGRKKYVWVPMSICSVFSSSTPTVPYSTADILYGNEVRQSPQVDDIRQNSFIDYNPKDRERLGSRDLSDQSGRRPGSKGGSRKSLSIEKVSFGKESEDNLRPILPSTKQTNHYRPNGLRSSLLKGEPLFSSRSHTSGKDADDLIAMGTIWSPGAQPQSQPPQKNLSGPSQTTNGPGKTITVGTGSNSSTTLSQTRKYGSNVKPIMVQNAPASGMKNNVKDGKLDPKYTDPLVGAPASFQQRLMELSALEAETVRYERSKKVKKKVKQDRDS</sequence>
<accession>A0A210PI51</accession>
<feature type="compositionally biased region" description="Basic and acidic residues" evidence="1">
    <location>
        <begin position="164"/>
        <end position="173"/>
    </location>
</feature>
<feature type="compositionally biased region" description="Low complexity" evidence="1">
    <location>
        <begin position="224"/>
        <end position="235"/>
    </location>
</feature>
<feature type="compositionally biased region" description="Basic and acidic residues" evidence="1">
    <location>
        <begin position="290"/>
        <end position="300"/>
    </location>
</feature>
<proteinExistence type="predicted"/>
<dbReference type="InterPro" id="IPR040505">
    <property type="entry name" value="DUF5537"/>
</dbReference>